<dbReference type="EMBL" id="JAFBDQ010000005">
    <property type="protein sequence ID" value="MBM7556494.1"/>
    <property type="molecule type" value="Genomic_DNA"/>
</dbReference>
<evidence type="ECO:0000313" key="6">
    <source>
        <dbReference type="Proteomes" id="UP000774000"/>
    </source>
</evidence>
<feature type="domain" description="Periplasmic binding protein" evidence="4">
    <location>
        <begin position="40"/>
        <end position="300"/>
    </location>
</feature>
<feature type="signal peptide" evidence="3">
    <location>
        <begin position="1"/>
        <end position="24"/>
    </location>
</feature>
<comment type="caution">
    <text evidence="5">The sequence shown here is derived from an EMBL/GenBank/DDBJ whole genome shotgun (WGS) entry which is preliminary data.</text>
</comment>
<evidence type="ECO:0000256" key="2">
    <source>
        <dbReference type="ARBA" id="ARBA00022729"/>
    </source>
</evidence>
<protein>
    <submittedName>
        <fullName evidence="5">D-xylose transport system substrate-binding protein</fullName>
    </submittedName>
</protein>
<comment type="subcellular location">
    <subcellularLocation>
        <location evidence="1">Cell envelope</location>
    </subcellularLocation>
</comment>
<dbReference type="InterPro" id="IPR025997">
    <property type="entry name" value="SBP_2_dom"/>
</dbReference>
<feature type="chain" id="PRO_5037473923" evidence="3">
    <location>
        <begin position="25"/>
        <end position="358"/>
    </location>
</feature>
<gene>
    <name evidence="5" type="ORF">JOC47_001337</name>
</gene>
<dbReference type="GO" id="GO:0030288">
    <property type="term" value="C:outer membrane-bounded periplasmic space"/>
    <property type="evidence" value="ECO:0007669"/>
    <property type="project" value="TreeGrafter"/>
</dbReference>
<dbReference type="PANTHER" id="PTHR30036:SF1">
    <property type="entry name" value="D-XYLOSE-BINDING PERIPLASMIC PROTEIN"/>
    <property type="match status" value="1"/>
</dbReference>
<evidence type="ECO:0000256" key="1">
    <source>
        <dbReference type="ARBA" id="ARBA00004196"/>
    </source>
</evidence>
<keyword evidence="2 3" id="KW-0732">Signal</keyword>
<sequence>MKKKLSILLIVTLALTLFSSMAFAGWFGGSDDEDDGKIKIGFLLKTMQEERYKKDRRYFTEEAESLGAEVVFDSANNKSSLQMSKFENMLAKGVDVIVLQPVNTGTAGAMVEKAHEEGVKVVGYDSMLQNGPLDIHVMQDSWAVGTLQGKEMVKWFKEHKGAVEGNVALIKGQPGDSNARYMSSGAKEIIDQHDGLELVVEQSHEGWSPDKAMATAENALNKYNNNIDAFICNNSGMARGVIAALESQGLADTSKVFVAGSDADLTNIRFVEQGKQTVEIFKKIKPLSKTAAQIAFKLANNPDKEVTNVVEADIDRMIDNGYQEVPTIVTPIVRVTQDNIQDTVIEAGFHSEEDIFGE</sequence>
<dbReference type="Proteomes" id="UP000774000">
    <property type="component" value="Unassembled WGS sequence"/>
</dbReference>
<name>A0A939BQM4_9FIRM</name>
<organism evidence="5 6">
    <name type="scientific">Halanaerobacter jeridensis</name>
    <dbReference type="NCBI Taxonomy" id="706427"/>
    <lineage>
        <taxon>Bacteria</taxon>
        <taxon>Bacillati</taxon>
        <taxon>Bacillota</taxon>
        <taxon>Clostridia</taxon>
        <taxon>Halanaerobiales</taxon>
        <taxon>Halobacteroidaceae</taxon>
        <taxon>Halanaerobacter</taxon>
    </lineage>
</organism>
<proteinExistence type="predicted"/>
<dbReference type="Pfam" id="PF13407">
    <property type="entry name" value="Peripla_BP_4"/>
    <property type="match status" value="1"/>
</dbReference>
<evidence type="ECO:0000259" key="4">
    <source>
        <dbReference type="Pfam" id="PF13407"/>
    </source>
</evidence>
<reference evidence="5" key="1">
    <citation type="submission" date="2021-01" db="EMBL/GenBank/DDBJ databases">
        <title>Genomic Encyclopedia of Type Strains, Phase IV (KMG-IV): sequencing the most valuable type-strain genomes for metagenomic binning, comparative biology and taxonomic classification.</title>
        <authorList>
            <person name="Goeker M."/>
        </authorList>
    </citation>
    <scope>NUCLEOTIDE SEQUENCE</scope>
    <source>
        <strain evidence="5">DSM 23230</strain>
    </source>
</reference>
<evidence type="ECO:0000256" key="3">
    <source>
        <dbReference type="SAM" id="SignalP"/>
    </source>
</evidence>
<evidence type="ECO:0000313" key="5">
    <source>
        <dbReference type="EMBL" id="MBM7556494.1"/>
    </source>
</evidence>
<dbReference type="RefSeq" id="WP_204701266.1">
    <property type="nucleotide sequence ID" value="NZ_JAFBDQ010000005.1"/>
</dbReference>
<dbReference type="SUPFAM" id="SSF53822">
    <property type="entry name" value="Periplasmic binding protein-like I"/>
    <property type="match status" value="1"/>
</dbReference>
<dbReference type="GO" id="GO:0030246">
    <property type="term" value="F:carbohydrate binding"/>
    <property type="evidence" value="ECO:0007669"/>
    <property type="project" value="TreeGrafter"/>
</dbReference>
<keyword evidence="6" id="KW-1185">Reference proteome</keyword>
<dbReference type="InterPro" id="IPR028082">
    <property type="entry name" value="Peripla_BP_I"/>
</dbReference>
<dbReference type="CDD" id="cd19992">
    <property type="entry name" value="PBP1_ABC_xylose_binding-like"/>
    <property type="match status" value="1"/>
</dbReference>
<dbReference type="Gene3D" id="3.40.50.2300">
    <property type="match status" value="2"/>
</dbReference>
<dbReference type="InterPro" id="IPR050555">
    <property type="entry name" value="Bact_Solute-Bind_Prot2"/>
</dbReference>
<accession>A0A939BQM4</accession>
<dbReference type="AlphaFoldDB" id="A0A939BQM4"/>
<dbReference type="PANTHER" id="PTHR30036">
    <property type="entry name" value="D-XYLOSE-BINDING PERIPLASMIC PROTEIN"/>
    <property type="match status" value="1"/>
</dbReference>